<evidence type="ECO:0000256" key="1">
    <source>
        <dbReference type="SAM" id="Coils"/>
    </source>
</evidence>
<dbReference type="AlphaFoldDB" id="A0AAD9NH14"/>
<evidence type="ECO:0000313" key="5">
    <source>
        <dbReference type="Proteomes" id="UP001208570"/>
    </source>
</evidence>
<reference evidence="4" key="1">
    <citation type="journal article" date="2023" name="Mol. Biol. Evol.">
        <title>Third-Generation Sequencing Reveals the Adaptive Role of the Epigenome in Three Deep-Sea Polychaetes.</title>
        <authorList>
            <person name="Perez M."/>
            <person name="Aroh O."/>
            <person name="Sun Y."/>
            <person name="Lan Y."/>
            <person name="Juniper S.K."/>
            <person name="Young C.R."/>
            <person name="Angers B."/>
            <person name="Qian P.Y."/>
        </authorList>
    </citation>
    <scope>NUCLEOTIDE SEQUENCE</scope>
    <source>
        <strain evidence="4">P08H-3</strain>
    </source>
</reference>
<keyword evidence="5" id="KW-1185">Reference proteome</keyword>
<protein>
    <recommendedName>
        <fullName evidence="3">Hepatocyte growth factor-regulated tyrosine kinase substrate helical domain-containing protein</fullName>
    </recommendedName>
</protein>
<feature type="compositionally biased region" description="Low complexity" evidence="2">
    <location>
        <begin position="219"/>
        <end position="271"/>
    </location>
</feature>
<dbReference type="Proteomes" id="UP001208570">
    <property type="component" value="Unassembled WGS sequence"/>
</dbReference>
<gene>
    <name evidence="4" type="ORF">LSH36_34g03052</name>
</gene>
<dbReference type="GO" id="GO:0005769">
    <property type="term" value="C:early endosome"/>
    <property type="evidence" value="ECO:0007669"/>
    <property type="project" value="TreeGrafter"/>
</dbReference>
<feature type="compositionally biased region" description="Polar residues" evidence="2">
    <location>
        <begin position="373"/>
        <end position="384"/>
    </location>
</feature>
<keyword evidence="1" id="KW-0175">Coiled coil</keyword>
<dbReference type="InterPro" id="IPR017073">
    <property type="entry name" value="HGS/VPS27"/>
</dbReference>
<dbReference type="PANTHER" id="PTHR46275:SF1">
    <property type="entry name" value="HEPATOCYTE GROWTH FACTOR-REGULATED TYROSINE KINASE SUBSTRATE"/>
    <property type="match status" value="1"/>
</dbReference>
<dbReference type="GO" id="GO:0031623">
    <property type="term" value="P:receptor internalization"/>
    <property type="evidence" value="ECO:0007669"/>
    <property type="project" value="TreeGrafter"/>
</dbReference>
<evidence type="ECO:0000259" key="3">
    <source>
        <dbReference type="Pfam" id="PF12210"/>
    </source>
</evidence>
<feature type="compositionally biased region" description="Low complexity" evidence="2">
    <location>
        <begin position="397"/>
        <end position="415"/>
    </location>
</feature>
<dbReference type="Gene3D" id="1.20.5.1940">
    <property type="match status" value="1"/>
</dbReference>
<dbReference type="PANTHER" id="PTHR46275">
    <property type="entry name" value="HEPATOCYTE GROWTH FACTOR-REGULATED TYROSINE KINASE SUBSTRATE"/>
    <property type="match status" value="1"/>
</dbReference>
<accession>A0AAD9NH14</accession>
<feature type="domain" description="Hepatocyte growth factor-regulated tyrosine kinase substrate helical" evidence="3">
    <location>
        <begin position="20"/>
        <end position="109"/>
    </location>
</feature>
<name>A0AAD9NH14_9ANNE</name>
<sequence length="432" mass="47528">MKIIKMVRHPMKRRNSSMPLRSSTEIFVNRMRSNSARGRSIATDSSVQTLFMTITAMHPQLMKHLSDLEDARSHYETLQDKLAQLKDARDALDALREEHREKRRREQEELERQRQIQMAQKLEILRQKKQEYLEYQRQVALQRMQEQEREMQMRFEQQKQLQQIRAMQYGYPQIYAQQPQTFSPVGSTEGSPHHQLHTGGPPVGAPGMYHLASGMPVAPGAPGQQLPPGEQIHSGHMMPGQGPLGGQLPLGQMAPGQMAPGAGQMPPGAGQIPPSTGVDQSGYGQSGYQSSTQPQPVPADYQHIPPGGYPATTYGGGMIGQNPAVTTQQQGNIGAPTAQQPPQSEYQTFNMQAMANTLPSHGQAGQPVPGGVITSQQLPGQQQMYPGPGTVQGQYLPPGGQPMHQQHPGQPQVQAQPPPPPQQNDTQLISFD</sequence>
<dbReference type="GO" id="GO:0043130">
    <property type="term" value="F:ubiquitin binding"/>
    <property type="evidence" value="ECO:0007669"/>
    <property type="project" value="TreeGrafter"/>
</dbReference>
<dbReference type="GO" id="GO:0032456">
    <property type="term" value="P:endocytic recycling"/>
    <property type="evidence" value="ECO:0007669"/>
    <property type="project" value="TreeGrafter"/>
</dbReference>
<dbReference type="InterPro" id="IPR024641">
    <property type="entry name" value="HRS_helical"/>
</dbReference>
<dbReference type="CDD" id="cd21387">
    <property type="entry name" value="GAT_Hrs"/>
    <property type="match status" value="1"/>
</dbReference>
<proteinExistence type="predicted"/>
<dbReference type="EMBL" id="JAODUP010000034">
    <property type="protein sequence ID" value="KAK2166854.1"/>
    <property type="molecule type" value="Genomic_DNA"/>
</dbReference>
<evidence type="ECO:0000256" key="2">
    <source>
        <dbReference type="SAM" id="MobiDB-lite"/>
    </source>
</evidence>
<organism evidence="4 5">
    <name type="scientific">Paralvinella palmiformis</name>
    <dbReference type="NCBI Taxonomy" id="53620"/>
    <lineage>
        <taxon>Eukaryota</taxon>
        <taxon>Metazoa</taxon>
        <taxon>Spiralia</taxon>
        <taxon>Lophotrochozoa</taxon>
        <taxon>Annelida</taxon>
        <taxon>Polychaeta</taxon>
        <taxon>Sedentaria</taxon>
        <taxon>Canalipalpata</taxon>
        <taxon>Terebellida</taxon>
        <taxon>Terebelliformia</taxon>
        <taxon>Alvinellidae</taxon>
        <taxon>Paralvinella</taxon>
    </lineage>
</organism>
<feature type="region of interest" description="Disordered" evidence="2">
    <location>
        <begin position="219"/>
        <end position="310"/>
    </location>
</feature>
<feature type="region of interest" description="Disordered" evidence="2">
    <location>
        <begin position="358"/>
        <end position="432"/>
    </location>
</feature>
<evidence type="ECO:0000313" key="4">
    <source>
        <dbReference type="EMBL" id="KAK2166854.1"/>
    </source>
</evidence>
<feature type="compositionally biased region" description="Low complexity" evidence="2">
    <location>
        <begin position="280"/>
        <end position="291"/>
    </location>
</feature>
<dbReference type="Pfam" id="PF12210">
    <property type="entry name" value="Hrs_helical"/>
    <property type="match status" value="1"/>
</dbReference>
<comment type="caution">
    <text evidence="4">The sequence shown here is derived from an EMBL/GenBank/DDBJ whole genome shotgun (WGS) entry which is preliminary data.</text>
</comment>
<feature type="coiled-coil region" evidence="1">
    <location>
        <begin position="61"/>
        <end position="161"/>
    </location>
</feature>